<gene>
    <name evidence="1" type="ORF">CEN88_91</name>
</gene>
<dbReference type="EMBL" id="VMGL01000007">
    <property type="protein sequence ID" value="TSC97275.1"/>
    <property type="molecule type" value="Genomic_DNA"/>
</dbReference>
<organism evidence="1 2">
    <name type="scientific">Candidatus Berkelbacteria bacterium Licking1014_2</name>
    <dbReference type="NCBI Taxonomy" id="2017146"/>
    <lineage>
        <taxon>Bacteria</taxon>
        <taxon>Candidatus Berkelbacteria</taxon>
    </lineage>
</organism>
<protein>
    <submittedName>
        <fullName evidence="1">Uncharacterized protein</fullName>
    </submittedName>
</protein>
<sequence>MTAMAELMETMAHDKINRWAKETKLTPSILGEYTAGLVDKRSGYVICDDSIIEKDRVEEIDLTTALISFPCFGAMAQNTFPSITASIPLKKTARRKTIILERCLNSLNKDNLIPEPF</sequence>
<evidence type="ECO:0000313" key="2">
    <source>
        <dbReference type="Proteomes" id="UP000318711"/>
    </source>
</evidence>
<evidence type="ECO:0000313" key="1">
    <source>
        <dbReference type="EMBL" id="TSC97275.1"/>
    </source>
</evidence>
<proteinExistence type="predicted"/>
<dbReference type="Proteomes" id="UP000318711">
    <property type="component" value="Unassembled WGS sequence"/>
</dbReference>
<accession>A0A554LWM8</accession>
<reference evidence="1 2" key="1">
    <citation type="submission" date="2017-07" db="EMBL/GenBank/DDBJ databases">
        <title>Mechanisms for carbon and nitrogen cycling indicate functional differentiation within the Candidate Phyla Radiation.</title>
        <authorList>
            <person name="Danczak R.E."/>
            <person name="Johnston M.D."/>
            <person name="Kenah C."/>
            <person name="Slattery M."/>
            <person name="Wrighton K.C."/>
            <person name="Wilkins M.J."/>
        </authorList>
    </citation>
    <scope>NUCLEOTIDE SEQUENCE [LARGE SCALE GENOMIC DNA]</scope>
    <source>
        <strain evidence="1">Licking1014_2</strain>
    </source>
</reference>
<comment type="caution">
    <text evidence="1">The sequence shown here is derived from an EMBL/GenBank/DDBJ whole genome shotgun (WGS) entry which is preliminary data.</text>
</comment>
<dbReference type="AlphaFoldDB" id="A0A554LWM8"/>
<name>A0A554LWM8_9BACT</name>